<organism evidence="5 6">
    <name type="scientific">Candidatus Fusicatenibacter merdavium</name>
    <dbReference type="NCBI Taxonomy" id="2838600"/>
    <lineage>
        <taxon>Bacteria</taxon>
        <taxon>Bacillati</taxon>
        <taxon>Bacillota</taxon>
        <taxon>Clostridia</taxon>
        <taxon>Lachnospirales</taxon>
        <taxon>Lachnospiraceae</taxon>
        <taxon>Fusicatenibacter</taxon>
    </lineage>
</organism>
<dbReference type="InterPro" id="IPR017853">
    <property type="entry name" value="GH"/>
</dbReference>
<keyword evidence="2" id="KW-0378">Hydrolase</keyword>
<evidence type="ECO:0000256" key="2">
    <source>
        <dbReference type="ARBA" id="ARBA00022801"/>
    </source>
</evidence>
<dbReference type="EMBL" id="DXEK01000168">
    <property type="protein sequence ID" value="HIX77970.1"/>
    <property type="molecule type" value="Genomic_DNA"/>
</dbReference>
<dbReference type="AlphaFoldDB" id="A0A9D1XEY6"/>
<reference evidence="5" key="2">
    <citation type="submission" date="2021-04" db="EMBL/GenBank/DDBJ databases">
        <authorList>
            <person name="Gilroy R."/>
        </authorList>
    </citation>
    <scope>NUCLEOTIDE SEQUENCE</scope>
    <source>
        <strain evidence="5">CHK183-1962</strain>
    </source>
</reference>
<reference evidence="5" key="1">
    <citation type="journal article" date="2021" name="PeerJ">
        <title>Extensive microbial diversity within the chicken gut microbiome revealed by metagenomics and culture.</title>
        <authorList>
            <person name="Gilroy R."/>
            <person name="Ravi A."/>
            <person name="Getino M."/>
            <person name="Pursley I."/>
            <person name="Horton D.L."/>
            <person name="Alikhan N.F."/>
            <person name="Baker D."/>
            <person name="Gharbi K."/>
            <person name="Hall N."/>
            <person name="Watson M."/>
            <person name="Adriaenssens E.M."/>
            <person name="Foster-Nyarko E."/>
            <person name="Jarju S."/>
            <person name="Secka A."/>
            <person name="Antonio M."/>
            <person name="Oren A."/>
            <person name="Chaudhuri R.R."/>
            <person name="La Ragione R."/>
            <person name="Hildebrand F."/>
            <person name="Pallen M.J."/>
        </authorList>
    </citation>
    <scope>NUCLEOTIDE SEQUENCE</scope>
    <source>
        <strain evidence="5">CHK183-1962</strain>
    </source>
</reference>
<comment type="similarity">
    <text evidence="1">Belongs to the glycosyl hydrolase 20 family.</text>
</comment>
<dbReference type="Pfam" id="PF18088">
    <property type="entry name" value="Glyco_H_20C_C"/>
    <property type="match status" value="1"/>
</dbReference>
<evidence type="ECO:0000256" key="1">
    <source>
        <dbReference type="ARBA" id="ARBA00006285"/>
    </source>
</evidence>
<dbReference type="PANTHER" id="PTHR21040:SF8">
    <property type="entry name" value="BCDNA.GH04120"/>
    <property type="match status" value="1"/>
</dbReference>
<name>A0A9D1XEY6_9FIRM</name>
<protein>
    <submittedName>
        <fullName evidence="5">Beta-N-acetylhexosaminidase</fullName>
    </submittedName>
</protein>
<proteinExistence type="inferred from homology"/>
<dbReference type="PANTHER" id="PTHR21040">
    <property type="entry name" value="BCDNA.GH04120"/>
    <property type="match status" value="1"/>
</dbReference>
<dbReference type="Pfam" id="PF00728">
    <property type="entry name" value="Glyco_hydro_20"/>
    <property type="match status" value="1"/>
</dbReference>
<evidence type="ECO:0000259" key="4">
    <source>
        <dbReference type="Pfam" id="PF18088"/>
    </source>
</evidence>
<dbReference type="GO" id="GO:0005975">
    <property type="term" value="P:carbohydrate metabolic process"/>
    <property type="evidence" value="ECO:0007669"/>
    <property type="project" value="InterPro"/>
</dbReference>
<sequence>MNFQLTGQQDVLSRGLELLLHSKGHQTGDGGLSILPEPHDEKTLTVSRNGSSVTIRYCQTAHFFRGVGLLLQHLDNPTFSCKETVWLDENGVMLDCSRNAVYRPAFVRKYLEVMAFSGMNTLYLYLEDTYEIPEYPYFGQMRGRYSQKDLKDIVAFAGLFGIEVVPCIQTLAHMRTFLRWPDSSRLRDTDNILLAEDPETYRLIRAMLRSLRQCFSTRRIHLGMDEAEGLGTGRYFLKNGWENPILILQRHLTHVMEYCREFDFEPMIWSDMYFKLAGNSENYYDLPKDYQWKEEEKAPEDLTLVYWDYYSHEEAVYRKMVHLHQGLASRLIFAGGGWIWNGLAPNYSRATDTTRKAMHVLHETGLRQAFCTLWSDNGSETPQLAGLYSTVLFSEFGFHETVDDELLNSRLMFHTGVPLSAWMLLDRMDATPGTAPDNRRAANTSKMMLYQDPLLGLFDAQTGHLHLDRWYHDLTEDLEQTLPQIPKAFAPLFRYYYQLASLLSRKSTLGQNITAAYLAGNREAVRRLSEETLPSCIEDSRAVLALREQLWMDSMRPQGFEVVNIRMSGVTARLEAAKRRLDAWLAEEIDGIPELEDPRLPYDPSLTGDDALSSHNLWEYLVTASNMCGV</sequence>
<feature type="domain" description="Glycoside hydrolase family 20 catalytic" evidence="3">
    <location>
        <begin position="91"/>
        <end position="277"/>
    </location>
</feature>
<dbReference type="InterPro" id="IPR015883">
    <property type="entry name" value="Glyco_hydro_20_cat"/>
</dbReference>
<accession>A0A9D1XEY6</accession>
<dbReference type="Proteomes" id="UP000886890">
    <property type="component" value="Unassembled WGS sequence"/>
</dbReference>
<dbReference type="InterPro" id="IPR038901">
    <property type="entry name" value="HEXDC-like"/>
</dbReference>
<dbReference type="InterPro" id="IPR041063">
    <property type="entry name" value="Glyco_H_20C_C"/>
</dbReference>
<dbReference type="Gene3D" id="3.20.20.80">
    <property type="entry name" value="Glycosidases"/>
    <property type="match status" value="1"/>
</dbReference>
<gene>
    <name evidence="5" type="ORF">H9734_10300</name>
</gene>
<comment type="caution">
    <text evidence="5">The sequence shown here is derived from an EMBL/GenBank/DDBJ whole genome shotgun (WGS) entry which is preliminary data.</text>
</comment>
<dbReference type="Gene3D" id="1.20.120.670">
    <property type="entry name" value="N-acetyl-b-d-glucoasminidase"/>
    <property type="match status" value="1"/>
</dbReference>
<dbReference type="GO" id="GO:0004563">
    <property type="term" value="F:beta-N-acetylhexosaminidase activity"/>
    <property type="evidence" value="ECO:0007669"/>
    <property type="project" value="UniProtKB-ARBA"/>
</dbReference>
<evidence type="ECO:0000313" key="6">
    <source>
        <dbReference type="Proteomes" id="UP000886890"/>
    </source>
</evidence>
<dbReference type="SUPFAM" id="SSF51445">
    <property type="entry name" value="(Trans)glycosidases"/>
    <property type="match status" value="1"/>
</dbReference>
<evidence type="ECO:0000259" key="3">
    <source>
        <dbReference type="Pfam" id="PF00728"/>
    </source>
</evidence>
<feature type="domain" description="Glycoside Hydrolase 20C C-terminal" evidence="4">
    <location>
        <begin position="421"/>
        <end position="607"/>
    </location>
</feature>
<dbReference type="CDD" id="cd06565">
    <property type="entry name" value="GH20_GcnA-like"/>
    <property type="match status" value="1"/>
</dbReference>
<evidence type="ECO:0000313" key="5">
    <source>
        <dbReference type="EMBL" id="HIX77970.1"/>
    </source>
</evidence>